<reference evidence="2 3" key="1">
    <citation type="journal article" date="2012" name="Appl. Environ. Microbiol.">
        <title>Short-read sequencing for genomic analysis of the brown rot fungus Fibroporia radiculosa.</title>
        <authorList>
            <person name="Tang J.D."/>
            <person name="Perkins A.D."/>
            <person name="Sonstegard T.S."/>
            <person name="Schroeder S.G."/>
            <person name="Burgess S.C."/>
            <person name="Diehl S.V."/>
        </authorList>
    </citation>
    <scope>NUCLEOTIDE SEQUENCE [LARGE SCALE GENOMIC DNA]</scope>
    <source>
        <strain evidence="2 3">TFFH 294</strain>
    </source>
</reference>
<dbReference type="STRING" id="599839.J4IB33"/>
<feature type="compositionally biased region" description="Low complexity" evidence="1">
    <location>
        <begin position="408"/>
        <end position="417"/>
    </location>
</feature>
<dbReference type="InterPro" id="IPR029005">
    <property type="entry name" value="LIM-bd/SEUSS"/>
</dbReference>
<evidence type="ECO:0000313" key="3">
    <source>
        <dbReference type="Proteomes" id="UP000006352"/>
    </source>
</evidence>
<dbReference type="AlphaFoldDB" id="J4IB33"/>
<feature type="compositionally biased region" description="Low complexity" evidence="1">
    <location>
        <begin position="329"/>
        <end position="351"/>
    </location>
</feature>
<organism evidence="2 3">
    <name type="scientific">Fibroporia radiculosa</name>
    <dbReference type="NCBI Taxonomy" id="599839"/>
    <lineage>
        <taxon>Eukaryota</taxon>
        <taxon>Fungi</taxon>
        <taxon>Dikarya</taxon>
        <taxon>Basidiomycota</taxon>
        <taxon>Agaricomycotina</taxon>
        <taxon>Agaricomycetes</taxon>
        <taxon>Polyporales</taxon>
        <taxon>Fibroporiaceae</taxon>
        <taxon>Fibroporia</taxon>
    </lineage>
</organism>
<feature type="compositionally biased region" description="Polar residues" evidence="1">
    <location>
        <begin position="39"/>
        <end position="49"/>
    </location>
</feature>
<feature type="compositionally biased region" description="Gly residues" evidence="1">
    <location>
        <begin position="362"/>
        <end position="372"/>
    </location>
</feature>
<proteinExistence type="predicted"/>
<dbReference type="HOGENOM" id="CLU_303279_0_0_1"/>
<feature type="compositionally biased region" description="Polar residues" evidence="1">
    <location>
        <begin position="380"/>
        <end position="407"/>
    </location>
</feature>
<feature type="compositionally biased region" description="Pro residues" evidence="1">
    <location>
        <begin position="521"/>
        <end position="541"/>
    </location>
</feature>
<sequence>MLRQGLPTNPMLNMPGQHFLPSQQGHGQPAQGPPPQPAMFQNGQTSNAPMSLLGAGQNLNTGPNPEFYQLHLQRTNQSNRQQVLMQQAHSMQHTNPQRPAGPPVVNGLNHSQLPGTAFPNGLIPQQQIRRPPAQPGSLNQPQGHMGPIPQTMGALGGMPMNSAQAMPAHMRPVHQPQHHMNGMRLQSQQHLMQGHMSPEGPMGMSRAPPHLQVNNALPPHANRTPSSQQQMIGNIPQPSSLTAPHPDSMQPQMSQSAFTASMSMPHHAQLQQMGSSPHVGSHPQAHTPVNLAQSIPPSNVGPQTPGSRSRLTPDNAMFMNFQNPPMQPSMPQMPRLPPTTSQFPFTSTSTSPHPPGDIPQNVGGGGGGGGGQLNAPGPSSRPNPLTTPAQLYESLNTSNESFHTNDFNVPPQHQQNVPPRPPSHNASHSAFPLPPQQQGLQRHQSPRPADHMNPHVQRPQSGQGQQRPSPQQQHQQQQPGPSRTTPRTAQQPLPGNIPPTARIPQPGPPHTSPRQQQQQPAPGPLMQMPPRPPPMPQPAAPAPSNGSAPAHGQPENPPPPAPRPTQQPMPVMRSNAAAPSPWVVGLGQATMRLLQMSGELQSEQKGEHRNKHLGYWNMFVNDYFTHSATMKFTLWKGQHPGDQKEAKPFEIGTHILPRFFLVTTQSGVKSMSLSLDGAREKLAGLIPAAVVECAHAMWTFRYTNGYTVVLKGPLTAHILAIPIPANPTHQPPIPASYQLRIETLTFDATSFEKSLNIDSIAGIRSQGSPSQASINLMGQVQIKREDDDKRYDEPRTIIDRAVLPGEPINAFGIPQATMRCLELAESVAQMSDLIQFSLDSNLGPIDALDQYAKKLREQQARDPKAGGGHKPSQAGLGGFSTTMFDGTNGVMSTPSVSLFNNISGGSQSQPPAPSTPQNPPACVDAKQNKVPPAPASQASTATMSSTTPSASASTPAAAVTPGGPSTTPSMPNATLKRKAQRNEDGSPTVANADQTQPNKRQARKRGRT</sequence>
<dbReference type="EMBL" id="HE797137">
    <property type="protein sequence ID" value="CCM03961.1"/>
    <property type="molecule type" value="Genomic_DNA"/>
</dbReference>
<dbReference type="Pfam" id="PF01803">
    <property type="entry name" value="LIM_bind"/>
    <property type="match status" value="1"/>
</dbReference>
<feature type="region of interest" description="Disordered" evidence="1">
    <location>
        <begin position="213"/>
        <end position="573"/>
    </location>
</feature>
<feature type="compositionally biased region" description="Polar residues" evidence="1">
    <location>
        <begin position="1"/>
        <end position="11"/>
    </location>
</feature>
<protein>
    <submittedName>
        <fullName evidence="2">Uncharacterized protein</fullName>
    </submittedName>
</protein>
<feature type="compositionally biased region" description="Polar residues" evidence="1">
    <location>
        <begin position="484"/>
        <end position="493"/>
    </location>
</feature>
<feature type="compositionally biased region" description="Low complexity" evidence="1">
    <location>
        <begin position="542"/>
        <end position="554"/>
    </location>
</feature>
<dbReference type="GeneID" id="24098872"/>
<dbReference type="InParanoid" id="J4IB33"/>
<accession>J4IB33</accession>
<dbReference type="Proteomes" id="UP000006352">
    <property type="component" value="Unassembled WGS sequence"/>
</dbReference>
<feature type="region of interest" description="Disordered" evidence="1">
    <location>
        <begin position="1"/>
        <end position="66"/>
    </location>
</feature>
<dbReference type="RefSeq" id="XP_012183244.1">
    <property type="nucleotide sequence ID" value="XM_012327854.1"/>
</dbReference>
<evidence type="ECO:0000256" key="1">
    <source>
        <dbReference type="SAM" id="MobiDB-lite"/>
    </source>
</evidence>
<feature type="compositionally biased region" description="Pro residues" evidence="1">
    <location>
        <begin position="555"/>
        <end position="567"/>
    </location>
</feature>
<dbReference type="OrthoDB" id="774557at2759"/>
<feature type="compositionally biased region" description="Pro residues" evidence="1">
    <location>
        <begin position="910"/>
        <end position="919"/>
    </location>
</feature>
<feature type="region of interest" description="Disordered" evidence="1">
    <location>
        <begin position="80"/>
        <end position="99"/>
    </location>
</feature>
<gene>
    <name evidence="2" type="ORF">FIBRA_06116</name>
</gene>
<feature type="region of interest" description="Disordered" evidence="1">
    <location>
        <begin position="898"/>
        <end position="1008"/>
    </location>
</feature>
<feature type="compositionally biased region" description="Low complexity" evidence="1">
    <location>
        <begin position="457"/>
        <end position="483"/>
    </location>
</feature>
<keyword evidence="3" id="KW-1185">Reference proteome</keyword>
<feature type="compositionally biased region" description="Polar residues" evidence="1">
    <location>
        <begin position="223"/>
        <end position="242"/>
    </location>
</feature>
<feature type="region of interest" description="Disordered" evidence="1">
    <location>
        <begin position="856"/>
        <end position="881"/>
    </location>
</feature>
<feature type="region of interest" description="Disordered" evidence="1">
    <location>
        <begin position="119"/>
        <end position="147"/>
    </location>
</feature>
<evidence type="ECO:0000313" key="2">
    <source>
        <dbReference type="EMBL" id="CCM03961.1"/>
    </source>
</evidence>
<feature type="compositionally biased region" description="Low complexity" evidence="1">
    <location>
        <begin position="935"/>
        <end position="971"/>
    </location>
</feature>
<name>J4IB33_9APHY</name>
<feature type="compositionally biased region" description="Polar residues" evidence="1">
    <location>
        <begin position="988"/>
        <end position="999"/>
    </location>
</feature>
<feature type="compositionally biased region" description="Polar residues" evidence="1">
    <location>
        <begin position="80"/>
        <end position="97"/>
    </location>
</feature>
<dbReference type="PANTHER" id="PTHR10378">
    <property type="entry name" value="LIM DOMAIN-BINDING PROTEIN"/>
    <property type="match status" value="1"/>
</dbReference>
<feature type="compositionally biased region" description="Polar residues" evidence="1">
    <location>
        <begin position="249"/>
        <end position="262"/>
    </location>
</feature>
<feature type="compositionally biased region" description="Polar residues" evidence="1">
    <location>
        <begin position="290"/>
        <end position="312"/>
    </location>
</feature>